<evidence type="ECO:0000259" key="1">
    <source>
        <dbReference type="PROSITE" id="PS51186"/>
    </source>
</evidence>
<dbReference type="InterPro" id="IPR000182">
    <property type="entry name" value="GNAT_dom"/>
</dbReference>
<evidence type="ECO:0000313" key="2">
    <source>
        <dbReference type="EMBL" id="SPX60420.1"/>
    </source>
</evidence>
<dbReference type="InterPro" id="IPR016181">
    <property type="entry name" value="Acyl_CoA_acyltransferase"/>
</dbReference>
<feature type="domain" description="N-acetyltransferase" evidence="1">
    <location>
        <begin position="1"/>
        <end position="133"/>
    </location>
</feature>
<dbReference type="PROSITE" id="PS51186">
    <property type="entry name" value="GNAT"/>
    <property type="match status" value="1"/>
</dbReference>
<dbReference type="Proteomes" id="UP000251942">
    <property type="component" value="Unassembled WGS sequence"/>
</dbReference>
<name>A0A2X1R1C2_9GAMM</name>
<dbReference type="Gene3D" id="3.40.630.30">
    <property type="match status" value="1"/>
</dbReference>
<proteinExistence type="predicted"/>
<keyword evidence="2" id="KW-0808">Transferase</keyword>
<dbReference type="EMBL" id="UASS01000009">
    <property type="protein sequence ID" value="SPX60420.1"/>
    <property type="molecule type" value="Genomic_DNA"/>
</dbReference>
<gene>
    <name evidence="2" type="ORF">NCTC12022_01144</name>
</gene>
<protein>
    <submittedName>
        <fullName evidence="2">N-acetyltransferase GCN5</fullName>
    </submittedName>
</protein>
<reference evidence="2 3" key="1">
    <citation type="submission" date="2018-06" db="EMBL/GenBank/DDBJ databases">
        <authorList>
            <consortium name="Pathogen Informatics"/>
            <person name="Doyle S."/>
        </authorList>
    </citation>
    <scope>NUCLEOTIDE SEQUENCE [LARGE SCALE GENOMIC DNA]</scope>
    <source>
        <strain evidence="2 3">NCTC12022</strain>
    </source>
</reference>
<organism evidence="2 3">
    <name type="scientific">Legionella feeleii</name>
    <dbReference type="NCBI Taxonomy" id="453"/>
    <lineage>
        <taxon>Bacteria</taxon>
        <taxon>Pseudomonadati</taxon>
        <taxon>Pseudomonadota</taxon>
        <taxon>Gammaproteobacteria</taxon>
        <taxon>Legionellales</taxon>
        <taxon>Legionellaceae</taxon>
        <taxon>Legionella</taxon>
    </lineage>
</organism>
<dbReference type="RefSeq" id="WP_112854664.1">
    <property type="nucleotide sequence ID" value="NZ_UASS01000009.1"/>
</dbReference>
<dbReference type="CDD" id="cd04301">
    <property type="entry name" value="NAT_SF"/>
    <property type="match status" value="1"/>
</dbReference>
<dbReference type="AlphaFoldDB" id="A0A2X1R1C2"/>
<dbReference type="GO" id="GO:0016747">
    <property type="term" value="F:acyltransferase activity, transferring groups other than amino-acyl groups"/>
    <property type="evidence" value="ECO:0007669"/>
    <property type="project" value="InterPro"/>
</dbReference>
<evidence type="ECO:0000313" key="3">
    <source>
        <dbReference type="Proteomes" id="UP000251942"/>
    </source>
</evidence>
<accession>A0A2X1R1C2</accession>
<dbReference type="SUPFAM" id="SSF55729">
    <property type="entry name" value="Acyl-CoA N-acyltransferases (Nat)"/>
    <property type="match status" value="1"/>
</dbReference>
<sequence>MIYPISYDANPKFEDIQRLNDGIMEQAKKKKGMKQLDFFAFFMRDEDGNIVGGCAGDNMYGGLFVGQLWVQEQLRGMGYGTKLMHSAEALARRSSCNFMAVNTFDWEALGFIRSLDFMWSSNEKALIKIRYFIFFARS</sequence>
<dbReference type="Pfam" id="PF00583">
    <property type="entry name" value="Acetyltransf_1"/>
    <property type="match status" value="1"/>
</dbReference>